<comment type="caution">
    <text evidence="1">The sequence shown here is derived from an EMBL/GenBank/DDBJ whole genome shotgun (WGS) entry which is preliminary data.</text>
</comment>
<organism evidence="1 2">
    <name type="scientific">Helicobacter pylori</name>
    <name type="common">Campylobacter pylori</name>
    <dbReference type="NCBI Taxonomy" id="210"/>
    <lineage>
        <taxon>Bacteria</taxon>
        <taxon>Pseudomonadati</taxon>
        <taxon>Campylobacterota</taxon>
        <taxon>Epsilonproteobacteria</taxon>
        <taxon>Campylobacterales</taxon>
        <taxon>Helicobacteraceae</taxon>
        <taxon>Helicobacter</taxon>
    </lineage>
</organism>
<evidence type="ECO:0000313" key="2">
    <source>
        <dbReference type="Proteomes" id="UP000288704"/>
    </source>
</evidence>
<evidence type="ECO:0000313" key="1">
    <source>
        <dbReference type="EMBL" id="RVZ65169.1"/>
    </source>
</evidence>
<gene>
    <name evidence="1" type="ORF">EC574_02370</name>
</gene>
<dbReference type="Proteomes" id="UP000288704">
    <property type="component" value="Unassembled WGS sequence"/>
</dbReference>
<proteinExistence type="predicted"/>
<name>A0A438ZMK1_HELPX</name>
<accession>A0A438ZMK1</accession>
<dbReference type="EMBL" id="RJIC01000002">
    <property type="protein sequence ID" value="RVZ65169.1"/>
    <property type="molecule type" value="Genomic_DNA"/>
</dbReference>
<protein>
    <submittedName>
        <fullName evidence="1">Sugar fermentation stimulation protein</fullName>
    </submittedName>
</protein>
<sequence length="58" mass="6869">MNLNFFLVSIQKSLSKNRLLNVTNKLKFIKIIIMIKDFNHCCRKITRGFAKTLIKNKE</sequence>
<dbReference type="AlphaFoldDB" id="A0A438ZMK1"/>
<reference evidence="1 2" key="1">
    <citation type="submission" date="2018-10" db="EMBL/GenBank/DDBJ databases">
        <title>Genetic determinants and prediction of antibiotic resistance phenotypes in Helicobacter pylori.</title>
        <authorList>
            <person name="Wagner K."/>
        </authorList>
    </citation>
    <scope>NUCLEOTIDE SEQUENCE [LARGE SCALE GENOMIC DNA]</scope>
    <source>
        <strain evidence="1 2">ZH117</strain>
    </source>
</reference>